<evidence type="ECO:0000313" key="4">
    <source>
        <dbReference type="Proteomes" id="UP000319514"/>
    </source>
</evidence>
<dbReference type="Pfam" id="PF04851">
    <property type="entry name" value="ResIII"/>
    <property type="match status" value="1"/>
</dbReference>
<reference evidence="3 4" key="1">
    <citation type="submission" date="2019-06" db="EMBL/GenBank/DDBJ databases">
        <title>Sequencing the genomes of 1000 actinobacteria strains.</title>
        <authorList>
            <person name="Klenk H.-P."/>
        </authorList>
    </citation>
    <scope>NUCLEOTIDE SEQUENCE [LARGE SCALE GENOMIC DNA]</scope>
    <source>
        <strain evidence="3 4">DSM 18082</strain>
    </source>
</reference>
<dbReference type="Proteomes" id="UP000319514">
    <property type="component" value="Unassembled WGS sequence"/>
</dbReference>
<dbReference type="PANTHER" id="PTHR47396:SF1">
    <property type="entry name" value="ATP-DEPENDENT HELICASE IRC3-RELATED"/>
    <property type="match status" value="1"/>
</dbReference>
<sequence>MKFTFEADLDYQRDAIDAVTGLFKGQESLTSQFTVQAHAALSEGLFEASGEQLGISTQGYGNRLRLAPETILGNLHAAQDHIGLPPEPKLDSMNFTVEMETGTGKTYVYLRSIYELNAMYGFTKFVIVVPSVAINEGVSTSIDMLREHFGALYGNPPMQCFQYSGDNVSRLRSFATSSGIEIMIITIAAMNKATAKINRPSEDLDLEVPMDLVRATNPIVIVDEPQSVYGDDGNPRKKKGAGRLAVEGMNPAATIRYSATHPKFDKGNLVYRLDAIGAYEKQLVKQIEVDDLVTEASGTTPYVRLLSTKRTGANFTARLELDAETGSGIKRKAVTVHIGENLGDHTDRDLYRDLMVDSISVVPGAEHVRFTDYSEVRIGEAIGAEVGLAERARQMIAQTIRQHLRKEDEFAFHGRRIKVLSLFFVDSVAMYRVYDDNGEAQPGEYARIFEEEYAKIASEPEFTRLLGNRPAEAIAAEAHQGYFSVDRGRGGVERLVDTKETTDKGRQQAGLAYEQIMKDKVGLTTPGTPIRFIFSHSALQEGWDNPNVFQICVLRNMGSERWRRQSIGRGLRLCVDGDGNRVRGFDVNRLTVIANESYEEFAEQLQRELAEDLGIEFGVVTVDGFARLIYKPVGETVAKPVGDESGRSLFVALLKAGYIDDRGKVQDSLRDAVQQDAEALRQLVVGVVADERAQFEVRRLIKRLAKPIDIKKAGSRLSVPMVHERLESPEFRALWDHIQHRTEFRVSVDEDALRAEMVKALRDMVPVPKRKGEWLTHVVDRIDQGGVSAETSHARRADVVYEDSQNLPDILSVLADRTQLTRATIAHVLTTSGTLHQFKVNPQVYVDRVTTVLNATKARFLIKGLQYELVDAGRPERDRRYPLSLLEEADLSGYAGSGGNIVSDDDNEPISFAKKSPYKYLVVDSAVEKEFAMLMRRRDEVKTFVKLPAAFVIPTPLGDYNPDWAVLAERPDGSQYIVFETKSTTDLQLLRPAERGKILAARRHFDRVRAEIKLTDLKYAVVNNVEAADGILDGAEGDDLVLIE</sequence>
<dbReference type="GO" id="GO:0005524">
    <property type="term" value="F:ATP binding"/>
    <property type="evidence" value="ECO:0007669"/>
    <property type="project" value="InterPro"/>
</dbReference>
<dbReference type="GO" id="GO:0015668">
    <property type="term" value="F:type III site-specific deoxyribonuclease activity"/>
    <property type="evidence" value="ECO:0007669"/>
    <property type="project" value="InterPro"/>
</dbReference>
<dbReference type="GO" id="GO:0003677">
    <property type="term" value="F:DNA binding"/>
    <property type="evidence" value="ECO:0007669"/>
    <property type="project" value="InterPro"/>
</dbReference>
<dbReference type="InterPro" id="IPR006935">
    <property type="entry name" value="Helicase/UvrB_N"/>
</dbReference>
<dbReference type="Pfam" id="PF19778">
    <property type="entry name" value="RE_endonuc"/>
    <property type="match status" value="1"/>
</dbReference>
<dbReference type="InterPro" id="IPR027417">
    <property type="entry name" value="P-loop_NTPase"/>
</dbReference>
<dbReference type="InterPro" id="IPR050742">
    <property type="entry name" value="Helicase_Restrict-Modif_Enz"/>
</dbReference>
<evidence type="ECO:0000259" key="1">
    <source>
        <dbReference type="Pfam" id="PF04851"/>
    </source>
</evidence>
<proteinExistence type="predicted"/>
<dbReference type="GO" id="GO:0005829">
    <property type="term" value="C:cytosol"/>
    <property type="evidence" value="ECO:0007669"/>
    <property type="project" value="TreeGrafter"/>
</dbReference>
<dbReference type="Gene3D" id="3.40.50.300">
    <property type="entry name" value="P-loop containing nucleotide triphosphate hydrolases"/>
    <property type="match status" value="2"/>
</dbReference>
<evidence type="ECO:0000313" key="3">
    <source>
        <dbReference type="EMBL" id="TQL60983.1"/>
    </source>
</evidence>
<dbReference type="OrthoDB" id="9776021at2"/>
<gene>
    <name evidence="3" type="ORF">FB474_2386</name>
</gene>
<evidence type="ECO:0000259" key="2">
    <source>
        <dbReference type="Pfam" id="PF19778"/>
    </source>
</evidence>
<organism evidence="3 4">
    <name type="scientific">Oryzihumus leptocrescens</name>
    <dbReference type="NCBI Taxonomy" id="297536"/>
    <lineage>
        <taxon>Bacteria</taxon>
        <taxon>Bacillati</taxon>
        <taxon>Actinomycetota</taxon>
        <taxon>Actinomycetes</taxon>
        <taxon>Micrococcales</taxon>
        <taxon>Intrasporangiaceae</taxon>
        <taxon>Oryzihumus</taxon>
    </lineage>
</organism>
<feature type="domain" description="Type III restriction enzyme C-terminal endonuclease" evidence="2">
    <location>
        <begin position="914"/>
        <end position="1024"/>
    </location>
</feature>
<name>A0A542ZKV1_9MICO</name>
<dbReference type="EMBL" id="VFOQ01000001">
    <property type="protein sequence ID" value="TQL60983.1"/>
    <property type="molecule type" value="Genomic_DNA"/>
</dbReference>
<protein>
    <submittedName>
        <fullName evidence="3">Type III restriction enzyme</fullName>
    </submittedName>
</protein>
<accession>A0A542ZKV1</accession>
<dbReference type="PANTHER" id="PTHR47396">
    <property type="entry name" value="TYPE I RESTRICTION ENZYME ECOKI R PROTEIN"/>
    <property type="match status" value="1"/>
</dbReference>
<dbReference type="RefSeq" id="WP_141788821.1">
    <property type="nucleotide sequence ID" value="NZ_BAAAKX010000007.1"/>
</dbReference>
<comment type="caution">
    <text evidence="3">The sequence shown here is derived from an EMBL/GenBank/DDBJ whole genome shotgun (WGS) entry which is preliminary data.</text>
</comment>
<dbReference type="InterPro" id="IPR045572">
    <property type="entry name" value="RE_endonuc_C"/>
</dbReference>
<keyword evidence="4" id="KW-1185">Reference proteome</keyword>
<dbReference type="SUPFAM" id="SSF52540">
    <property type="entry name" value="P-loop containing nucleoside triphosphate hydrolases"/>
    <property type="match status" value="2"/>
</dbReference>
<dbReference type="AlphaFoldDB" id="A0A542ZKV1"/>
<feature type="domain" description="Helicase/UvrB N-terminal" evidence="1">
    <location>
        <begin position="93"/>
        <end position="224"/>
    </location>
</feature>